<dbReference type="EMBL" id="MCXM01000001">
    <property type="protein sequence ID" value="PMK50267.1"/>
    <property type="molecule type" value="Genomic_DNA"/>
</dbReference>
<dbReference type="Pfam" id="PF00672">
    <property type="entry name" value="HAMP"/>
    <property type="match status" value="1"/>
</dbReference>
<evidence type="ECO:0000256" key="3">
    <source>
        <dbReference type="ARBA" id="ARBA00022989"/>
    </source>
</evidence>
<dbReference type="GO" id="GO:0006935">
    <property type="term" value="P:chemotaxis"/>
    <property type="evidence" value="ECO:0007669"/>
    <property type="project" value="InterPro"/>
</dbReference>
<dbReference type="GO" id="GO:0016020">
    <property type="term" value="C:membrane"/>
    <property type="evidence" value="ECO:0007669"/>
    <property type="project" value="UniProtKB-SubCell"/>
</dbReference>
<keyword evidence="2 8" id="KW-0812">Transmembrane</keyword>
<organism evidence="11">
    <name type="scientific">Vibrio lentus</name>
    <dbReference type="NCBI Taxonomy" id="136468"/>
    <lineage>
        <taxon>Bacteria</taxon>
        <taxon>Pseudomonadati</taxon>
        <taxon>Pseudomonadota</taxon>
        <taxon>Gammaproteobacteria</taxon>
        <taxon>Vibrionales</taxon>
        <taxon>Vibrionaceae</taxon>
        <taxon>Vibrio</taxon>
    </lineage>
</organism>
<dbReference type="Pfam" id="PF00015">
    <property type="entry name" value="MCPsignal"/>
    <property type="match status" value="1"/>
</dbReference>
<keyword evidence="5 7" id="KW-0807">Transducer</keyword>
<evidence type="ECO:0000259" key="9">
    <source>
        <dbReference type="PROSITE" id="PS50111"/>
    </source>
</evidence>
<feature type="transmembrane region" description="Helical" evidence="8">
    <location>
        <begin position="7"/>
        <end position="29"/>
    </location>
</feature>
<protein>
    <submittedName>
        <fullName evidence="11">Chemotaxis protein</fullName>
    </submittedName>
</protein>
<dbReference type="GO" id="GO:0004888">
    <property type="term" value="F:transmembrane signaling receptor activity"/>
    <property type="evidence" value="ECO:0007669"/>
    <property type="project" value="InterPro"/>
</dbReference>
<dbReference type="Gene3D" id="3.30.450.290">
    <property type="match status" value="1"/>
</dbReference>
<dbReference type="FunFam" id="1.10.287.950:FF:000001">
    <property type="entry name" value="Methyl-accepting chemotaxis sensory transducer"/>
    <property type="match status" value="1"/>
</dbReference>
<dbReference type="RefSeq" id="WP_102278438.1">
    <property type="nucleotide sequence ID" value="NZ_JAJGZN020000003.1"/>
</dbReference>
<evidence type="ECO:0000256" key="2">
    <source>
        <dbReference type="ARBA" id="ARBA00022692"/>
    </source>
</evidence>
<name>A0AB36XUH3_9VIBR</name>
<evidence type="ECO:0000256" key="1">
    <source>
        <dbReference type="ARBA" id="ARBA00004141"/>
    </source>
</evidence>
<dbReference type="PROSITE" id="PS50111">
    <property type="entry name" value="CHEMOTAXIS_TRANSDUC_2"/>
    <property type="match status" value="1"/>
</dbReference>
<reference evidence="11" key="2">
    <citation type="submission" date="2016-07" db="EMBL/GenBank/DDBJ databases">
        <authorList>
            <person name="Kauffman K."/>
            <person name="Arevalo P."/>
            <person name="Polz M.F."/>
        </authorList>
    </citation>
    <scope>NUCLEOTIDE SEQUENCE</scope>
    <source>
        <strain evidence="11">10N.261.52.F7</strain>
    </source>
</reference>
<keyword evidence="3 8" id="KW-1133">Transmembrane helix</keyword>
<reference key="1">
    <citation type="submission" date="2016-07" db="EMBL/GenBank/DDBJ databases">
        <title>Nontailed viruses are major unrecognized killers of bacteria in the ocean.</title>
        <authorList>
            <person name="Kauffman K."/>
            <person name="Hussain F."/>
            <person name="Yang J."/>
            <person name="Arevalo P."/>
            <person name="Brown J."/>
            <person name="Cutler M."/>
            <person name="Kelly L."/>
            <person name="Polz M.F."/>
        </authorList>
    </citation>
    <scope>NUCLEOTIDE SEQUENCE [LARGE SCALE GENOMIC DNA]</scope>
    <source>
        <strain>10N.261.52.F7</strain>
    </source>
</reference>
<proteinExistence type="inferred from homology"/>
<evidence type="ECO:0000313" key="11">
    <source>
        <dbReference type="EMBL" id="PMK50267.1"/>
    </source>
</evidence>
<dbReference type="PANTHER" id="PTHR32089">
    <property type="entry name" value="METHYL-ACCEPTING CHEMOTAXIS PROTEIN MCPB"/>
    <property type="match status" value="1"/>
</dbReference>
<dbReference type="InterPro" id="IPR003660">
    <property type="entry name" value="HAMP_dom"/>
</dbReference>
<dbReference type="Gene3D" id="1.10.287.950">
    <property type="entry name" value="Methyl-accepting chemotaxis protein"/>
    <property type="match status" value="1"/>
</dbReference>
<dbReference type="PRINTS" id="PR00260">
    <property type="entry name" value="CHEMTRNSDUCR"/>
</dbReference>
<dbReference type="SMART" id="SM00283">
    <property type="entry name" value="MA"/>
    <property type="match status" value="1"/>
</dbReference>
<dbReference type="SMART" id="SM00304">
    <property type="entry name" value="HAMP"/>
    <property type="match status" value="1"/>
</dbReference>
<dbReference type="CDD" id="cd06225">
    <property type="entry name" value="HAMP"/>
    <property type="match status" value="1"/>
</dbReference>
<dbReference type="SUPFAM" id="SSF58104">
    <property type="entry name" value="Methyl-accepting chemotaxis protein (MCP) signaling domain"/>
    <property type="match status" value="1"/>
</dbReference>
<evidence type="ECO:0000256" key="7">
    <source>
        <dbReference type="PROSITE-ProRule" id="PRU00284"/>
    </source>
</evidence>
<dbReference type="PROSITE" id="PS50885">
    <property type="entry name" value="HAMP"/>
    <property type="match status" value="1"/>
</dbReference>
<comment type="subcellular location">
    <subcellularLocation>
        <location evidence="1">Membrane</location>
        <topology evidence="1">Multi-pass membrane protein</topology>
    </subcellularLocation>
</comment>
<dbReference type="InterPro" id="IPR004090">
    <property type="entry name" value="Chemotax_Me-accpt_rcpt"/>
</dbReference>
<keyword evidence="4 8" id="KW-0472">Membrane</keyword>
<dbReference type="AlphaFoldDB" id="A0AB36XUH3"/>
<evidence type="ECO:0000259" key="10">
    <source>
        <dbReference type="PROSITE" id="PS50885"/>
    </source>
</evidence>
<evidence type="ECO:0000256" key="4">
    <source>
        <dbReference type="ARBA" id="ARBA00023136"/>
    </source>
</evidence>
<evidence type="ECO:0000256" key="5">
    <source>
        <dbReference type="ARBA" id="ARBA00023224"/>
    </source>
</evidence>
<dbReference type="GO" id="GO:0007165">
    <property type="term" value="P:signal transduction"/>
    <property type="evidence" value="ECO:0007669"/>
    <property type="project" value="UniProtKB-KW"/>
</dbReference>
<sequence>MRSTITVKILVALAIVFTFLLVISTYFQYSQQKQLVNSVLSEQLHDKASNYFDSLNMMMLTGTMAQKETLRQKALAQEGIENVRVLRADAVSKLYGPGNENQKPVDDIDKRALAGETIIEPFSAEWGKGLVIALPMKSSENYRGTNCVACHMAPEGEVLGAIRLEYNLNHVNSLINTQTMAAIGIMAVISFVGFVLTMGLIRKIIVRPLQQTSNFMTQVSKNKNLSTRLPEKSNDEIGTLASSINSFMGTVSDSLVKVQDTSHKLNASANQLTSVAQITEQAASDQQNETAEVQHNVEGIQAQQVNVEQATSTASELINHTADVACKSANQAHGASSEIKNLVTSIEEVKHKILTLNEQTGEVSSILSVIRGIAEQTNLLALNAAIEAARAGEQGRGFAVVADEVRNLASRTAEATGNIESIIHQFQQGSEESLTSADRVCAQAHQSSTDIDALSHDMNGVVEEMKQVLAHAQNIQQQTQSTTLATKDVQHKVDTITSHANDTSQSAGETRGISNDLEELSDHLESLINQFTLANTGNRKNSYSIETKETAFGVTK</sequence>
<evidence type="ECO:0000256" key="6">
    <source>
        <dbReference type="ARBA" id="ARBA00029447"/>
    </source>
</evidence>
<gene>
    <name evidence="11" type="ORF">BCT99_02280</name>
</gene>
<feature type="domain" description="HAMP" evidence="10">
    <location>
        <begin position="203"/>
        <end position="256"/>
    </location>
</feature>
<evidence type="ECO:0000256" key="8">
    <source>
        <dbReference type="SAM" id="Phobius"/>
    </source>
</evidence>
<reference evidence="11" key="3">
    <citation type="journal article" date="2018" name="Nature">
        <title>A major lineage of non-tailed dsDNA viruses as unrecognized killers of marine bacteria.</title>
        <authorList>
            <person name="Kauffman K.M."/>
            <person name="Hussain F.A."/>
            <person name="Yang J."/>
            <person name="Arevalo P."/>
            <person name="Brown J.M."/>
            <person name="Chang W.K."/>
            <person name="VanInsberghe D."/>
            <person name="Elsherbini J."/>
            <person name="Sharma R.S."/>
            <person name="Cutler M.B."/>
            <person name="Kelly L."/>
            <person name="Polz M.F."/>
        </authorList>
    </citation>
    <scope>NUCLEOTIDE SEQUENCE</scope>
    <source>
        <strain evidence="11">10N.261.52.F7</strain>
    </source>
</reference>
<dbReference type="PANTHER" id="PTHR32089:SF119">
    <property type="entry name" value="METHYL-ACCEPTING CHEMOTAXIS PROTEIN CTPL"/>
    <property type="match status" value="1"/>
</dbReference>
<comment type="caution">
    <text evidence="11">The sequence shown here is derived from an EMBL/GenBank/DDBJ whole genome shotgun (WGS) entry which is preliminary data.</text>
</comment>
<accession>A0AB36XUH3</accession>
<comment type="similarity">
    <text evidence="6">Belongs to the methyl-accepting chemotaxis (MCP) protein family.</text>
</comment>
<dbReference type="InterPro" id="IPR004089">
    <property type="entry name" value="MCPsignal_dom"/>
</dbReference>
<feature type="domain" description="Methyl-accepting transducer" evidence="9">
    <location>
        <begin position="261"/>
        <end position="497"/>
    </location>
</feature>
<feature type="transmembrane region" description="Helical" evidence="8">
    <location>
        <begin position="180"/>
        <end position="201"/>
    </location>
</feature>